<feature type="compositionally biased region" description="Low complexity" evidence="1">
    <location>
        <begin position="212"/>
        <end position="229"/>
    </location>
</feature>
<sequence>MEELKKWTVTYTKHLKQKRKLYQDGVLQLHCSNGTHKFFLYDENGMVIDSRFLKKGEAVECGKTLNLSGYLVDILDIEDKSKSLLSDLKNVQEMVKKPRQKFGTLHGTELKPSHLKHFEEKVKEEEKEKTTEWHALYTMQKTQKAKKYHDGILRLVVGLSHTKQVFLYDDSDKLLEIDIGNLEENCQPIPDSNVQGRAKRSIENFGRLNGKNAGNSSSSVENGSGLGNNLAPGNRPSVTHNIQGASKSSGLGKNVEPDKQPNANNKREWVALYTTQKLRKRKKFHDGVLRLSVGVCQRKQVTLLSKDGTVLSSKYLSFSEDVRTGTKLELTGHLVEIGEAILLEGGDIQNANSLGTSLASCPTISTVHRMKLNSSDRRNKTKSYDKDKFSQSGTRTDPIRDAHQILFTLKRPMKEGMSPAKEAIVQQIGSSQDSDLGEFGNQDLLGQDAFELNLMRRSVIHIPDGNPENYNVGSNAQVITEVSQSECFEKLPASGPHNGGIDLPLPSLVGSDSCPEDPERKNCKELKSKGKEQVDKDEFPSFDLGF</sequence>
<accession>A0A835LNM4</accession>
<evidence type="ECO:0000256" key="1">
    <source>
        <dbReference type="SAM" id="MobiDB-lite"/>
    </source>
</evidence>
<protein>
    <recommendedName>
        <fullName evidence="2">5'-3' DNA helicase ZGRF1-like N-terminal domain-containing protein</fullName>
    </recommendedName>
</protein>
<feature type="domain" description="5'-3' DNA helicase ZGRF1-like N-terminal" evidence="2">
    <location>
        <begin position="268"/>
        <end position="341"/>
    </location>
</feature>
<dbReference type="GO" id="GO:0035861">
    <property type="term" value="C:site of double-strand break"/>
    <property type="evidence" value="ECO:0007669"/>
    <property type="project" value="TreeGrafter"/>
</dbReference>
<evidence type="ECO:0000259" key="2">
    <source>
        <dbReference type="Pfam" id="PF10382"/>
    </source>
</evidence>
<feature type="compositionally biased region" description="Polar residues" evidence="1">
    <location>
        <begin position="236"/>
        <end position="251"/>
    </location>
</feature>
<dbReference type="GO" id="GO:0005634">
    <property type="term" value="C:nucleus"/>
    <property type="evidence" value="ECO:0007669"/>
    <property type="project" value="TreeGrafter"/>
</dbReference>
<keyword evidence="4" id="KW-1185">Reference proteome</keyword>
<dbReference type="InterPro" id="IPR018838">
    <property type="entry name" value="ZGRF1-like_N"/>
</dbReference>
<evidence type="ECO:0000313" key="3">
    <source>
        <dbReference type="EMBL" id="KAF9602318.1"/>
    </source>
</evidence>
<dbReference type="PANTHER" id="PTHR28535:SF1">
    <property type="entry name" value="PROTEIN ZGRF1"/>
    <property type="match status" value="1"/>
</dbReference>
<feature type="compositionally biased region" description="Basic and acidic residues" evidence="1">
    <location>
        <begin position="255"/>
        <end position="267"/>
    </location>
</feature>
<feature type="region of interest" description="Disordered" evidence="1">
    <location>
        <begin position="205"/>
        <end position="267"/>
    </location>
</feature>
<gene>
    <name evidence="3" type="ORF">IFM89_026435</name>
</gene>
<dbReference type="EMBL" id="JADFTS010000006">
    <property type="protein sequence ID" value="KAF9602318.1"/>
    <property type="molecule type" value="Genomic_DNA"/>
</dbReference>
<dbReference type="PANTHER" id="PTHR28535">
    <property type="entry name" value="ZINC FINGER GRF-TYPE CONTAINING 1"/>
    <property type="match status" value="1"/>
</dbReference>
<dbReference type="InterPro" id="IPR052800">
    <property type="entry name" value="DNA_Repair_Helicase_ZGRF1"/>
</dbReference>
<dbReference type="OrthoDB" id="6513042at2759"/>
<name>A0A835LNM4_9MAGN</name>
<dbReference type="Proteomes" id="UP000631114">
    <property type="component" value="Unassembled WGS sequence"/>
</dbReference>
<feature type="compositionally biased region" description="Basic and acidic residues" evidence="1">
    <location>
        <begin position="374"/>
        <end position="389"/>
    </location>
</feature>
<organism evidence="3 4">
    <name type="scientific">Coptis chinensis</name>
    <dbReference type="NCBI Taxonomy" id="261450"/>
    <lineage>
        <taxon>Eukaryota</taxon>
        <taxon>Viridiplantae</taxon>
        <taxon>Streptophyta</taxon>
        <taxon>Embryophyta</taxon>
        <taxon>Tracheophyta</taxon>
        <taxon>Spermatophyta</taxon>
        <taxon>Magnoliopsida</taxon>
        <taxon>Ranunculales</taxon>
        <taxon>Ranunculaceae</taxon>
        <taxon>Coptidoideae</taxon>
        <taxon>Coptis</taxon>
    </lineage>
</organism>
<comment type="caution">
    <text evidence="3">The sequence shown here is derived from an EMBL/GenBank/DDBJ whole genome shotgun (WGS) entry which is preliminary data.</text>
</comment>
<evidence type="ECO:0000313" key="4">
    <source>
        <dbReference type="Proteomes" id="UP000631114"/>
    </source>
</evidence>
<reference evidence="3 4" key="1">
    <citation type="submission" date="2020-10" db="EMBL/GenBank/DDBJ databases">
        <title>The Coptis chinensis genome and diversification of protoberbering-type alkaloids.</title>
        <authorList>
            <person name="Wang B."/>
            <person name="Shu S."/>
            <person name="Song C."/>
            <person name="Liu Y."/>
        </authorList>
    </citation>
    <scope>NUCLEOTIDE SEQUENCE [LARGE SCALE GENOMIC DNA]</scope>
    <source>
        <strain evidence="3">HL-2020</strain>
        <tissue evidence="3">Leaf</tissue>
    </source>
</reference>
<feature type="compositionally biased region" description="Basic and acidic residues" evidence="1">
    <location>
        <begin position="517"/>
        <end position="539"/>
    </location>
</feature>
<feature type="domain" description="5'-3' DNA helicase ZGRF1-like N-terminal" evidence="2">
    <location>
        <begin position="5"/>
        <end position="81"/>
    </location>
</feature>
<dbReference type="AlphaFoldDB" id="A0A835LNM4"/>
<feature type="region of interest" description="Disordered" evidence="1">
    <location>
        <begin position="372"/>
        <end position="396"/>
    </location>
</feature>
<dbReference type="Pfam" id="PF10382">
    <property type="entry name" value="ZGRF1-like_N"/>
    <property type="match status" value="3"/>
</dbReference>
<proteinExistence type="predicted"/>
<feature type="region of interest" description="Disordered" evidence="1">
    <location>
        <begin position="490"/>
        <end position="546"/>
    </location>
</feature>
<feature type="domain" description="5'-3' DNA helicase ZGRF1-like N-terminal" evidence="2">
    <location>
        <begin position="132"/>
        <end position="177"/>
    </location>
</feature>
<dbReference type="GO" id="GO:0006302">
    <property type="term" value="P:double-strand break repair"/>
    <property type="evidence" value="ECO:0007669"/>
    <property type="project" value="TreeGrafter"/>
</dbReference>